<keyword evidence="3" id="KW-0804">Transcription</keyword>
<dbReference type="InterPro" id="IPR025996">
    <property type="entry name" value="MT1864/Rv1816-like_C"/>
</dbReference>
<keyword evidence="2 4" id="KW-0238">DNA-binding</keyword>
<dbReference type="InterPro" id="IPR009057">
    <property type="entry name" value="Homeodomain-like_sf"/>
</dbReference>
<evidence type="ECO:0000256" key="4">
    <source>
        <dbReference type="PROSITE-ProRule" id="PRU00335"/>
    </source>
</evidence>
<evidence type="ECO:0000313" key="7">
    <source>
        <dbReference type="Proteomes" id="UP000179284"/>
    </source>
</evidence>
<dbReference type="Proteomes" id="UP000179284">
    <property type="component" value="Chromosome I"/>
</dbReference>
<dbReference type="InterPro" id="IPR036271">
    <property type="entry name" value="Tet_transcr_reg_TetR-rel_C_sf"/>
</dbReference>
<dbReference type="KEGG" id="bhu:bhn_I1842"/>
<dbReference type="AlphaFoldDB" id="A0A1D9P3Y0"/>
<organism evidence="6 7">
    <name type="scientific">Butyrivibrio hungatei</name>
    <dbReference type="NCBI Taxonomy" id="185008"/>
    <lineage>
        <taxon>Bacteria</taxon>
        <taxon>Bacillati</taxon>
        <taxon>Bacillota</taxon>
        <taxon>Clostridia</taxon>
        <taxon>Lachnospirales</taxon>
        <taxon>Lachnospiraceae</taxon>
        <taxon>Butyrivibrio</taxon>
    </lineage>
</organism>
<keyword evidence="1" id="KW-0805">Transcription regulation</keyword>
<accession>A0A1D9P3Y0</accession>
<dbReference type="Pfam" id="PF13305">
    <property type="entry name" value="TetR_C_33"/>
    <property type="match status" value="1"/>
</dbReference>
<dbReference type="SUPFAM" id="SSF46689">
    <property type="entry name" value="Homeodomain-like"/>
    <property type="match status" value="1"/>
</dbReference>
<evidence type="ECO:0000256" key="2">
    <source>
        <dbReference type="ARBA" id="ARBA00023125"/>
    </source>
</evidence>
<reference evidence="7" key="1">
    <citation type="submission" date="2016-10" db="EMBL/GenBank/DDBJ databases">
        <title>The complete genome sequence of the rumen bacterium Butyrivibrio hungatei MB2003.</title>
        <authorList>
            <person name="Palevich N."/>
            <person name="Kelly W.J."/>
            <person name="Leahy S.C."/>
            <person name="Altermann E."/>
            <person name="Rakonjac J."/>
            <person name="Attwood G.T."/>
        </authorList>
    </citation>
    <scope>NUCLEOTIDE SEQUENCE [LARGE SCALE GENOMIC DNA]</scope>
    <source>
        <strain evidence="7">MB2003</strain>
    </source>
</reference>
<proteinExistence type="predicted"/>
<protein>
    <submittedName>
        <fullName evidence="6">TetR family transcriptional regulator</fullName>
    </submittedName>
</protein>
<dbReference type="InterPro" id="IPR001647">
    <property type="entry name" value="HTH_TetR"/>
</dbReference>
<dbReference type="SUPFAM" id="SSF48498">
    <property type="entry name" value="Tetracyclin repressor-like, C-terminal domain"/>
    <property type="match status" value="1"/>
</dbReference>
<dbReference type="PROSITE" id="PS50977">
    <property type="entry name" value="HTH_TETR_2"/>
    <property type="match status" value="1"/>
</dbReference>
<evidence type="ECO:0000259" key="5">
    <source>
        <dbReference type="PROSITE" id="PS50977"/>
    </source>
</evidence>
<gene>
    <name evidence="6" type="ORF">bhn_I1842</name>
</gene>
<sequence>MSRKATITQKEIVNAAFKITRKEGFEQITSRKLAAAAGCSTQPIFRIYENMDALKKDVYDKAAEYYESYYNDYEKSHEVPFVDLGLAYIGFAQKYPHLFRLLFISEQGPESKSMYDLVNGSSENVVKEINKAAAKGATNAQQLFMQMWIFIHGAGCMAATGDYDLDKETSVAMLESAYKAFSL</sequence>
<dbReference type="GO" id="GO:0003677">
    <property type="term" value="F:DNA binding"/>
    <property type="evidence" value="ECO:0007669"/>
    <property type="project" value="UniProtKB-UniRule"/>
</dbReference>
<feature type="DNA-binding region" description="H-T-H motif" evidence="4">
    <location>
        <begin position="29"/>
        <end position="48"/>
    </location>
</feature>
<evidence type="ECO:0000256" key="1">
    <source>
        <dbReference type="ARBA" id="ARBA00023015"/>
    </source>
</evidence>
<dbReference type="RefSeq" id="WP_071176533.1">
    <property type="nucleotide sequence ID" value="NZ_CP017831.1"/>
</dbReference>
<dbReference type="EMBL" id="CP017831">
    <property type="protein sequence ID" value="AOZ96875.1"/>
    <property type="molecule type" value="Genomic_DNA"/>
</dbReference>
<dbReference type="OrthoDB" id="66596at2"/>
<dbReference type="Gene3D" id="1.10.357.10">
    <property type="entry name" value="Tetracycline Repressor, domain 2"/>
    <property type="match status" value="1"/>
</dbReference>
<evidence type="ECO:0000256" key="3">
    <source>
        <dbReference type="ARBA" id="ARBA00023163"/>
    </source>
</evidence>
<evidence type="ECO:0000313" key="6">
    <source>
        <dbReference type="EMBL" id="AOZ96875.1"/>
    </source>
</evidence>
<keyword evidence="7" id="KW-1185">Reference proteome</keyword>
<name>A0A1D9P3Y0_9FIRM</name>
<feature type="domain" description="HTH tetR-type" evidence="5">
    <location>
        <begin position="6"/>
        <end position="66"/>
    </location>
</feature>